<dbReference type="RefSeq" id="WP_155093715.1">
    <property type="nucleotide sequence ID" value="NZ_WMIE01000001.1"/>
</dbReference>
<dbReference type="EMBL" id="WMIE01000001">
    <property type="protein sequence ID" value="MTH76331.1"/>
    <property type="molecule type" value="Genomic_DNA"/>
</dbReference>
<protein>
    <submittedName>
        <fullName evidence="1">Uncharacterized protein</fullName>
    </submittedName>
</protein>
<dbReference type="AlphaFoldDB" id="A0A6L6J8J5"/>
<comment type="caution">
    <text evidence="1">The sequence shown here is derived from an EMBL/GenBank/DDBJ whole genome shotgun (WGS) entry which is preliminary data.</text>
</comment>
<evidence type="ECO:0000313" key="1">
    <source>
        <dbReference type="EMBL" id="MTH76331.1"/>
    </source>
</evidence>
<evidence type="ECO:0000313" key="2">
    <source>
        <dbReference type="Proteomes" id="UP000478183"/>
    </source>
</evidence>
<gene>
    <name evidence="1" type="ORF">GL286_01150</name>
</gene>
<reference evidence="1 2" key="1">
    <citation type="submission" date="2019-11" db="EMBL/GenBank/DDBJ databases">
        <authorList>
            <person name="Dong K."/>
        </authorList>
    </citation>
    <scope>NUCLEOTIDE SEQUENCE [LARGE SCALE GENOMIC DNA]</scope>
    <source>
        <strain evidence="1 2">NBRC 111993</strain>
    </source>
</reference>
<sequence length="58" mass="6372">MSFSRLPKFQVTVTSPRSGIVSHVLRAVDAEAAALRVLSSYPAEAVLSKVEQIERDEE</sequence>
<organism evidence="1 2">
    <name type="scientific">Paracoccus aestuariivivens</name>
    <dbReference type="NCBI Taxonomy" id="1820333"/>
    <lineage>
        <taxon>Bacteria</taxon>
        <taxon>Pseudomonadati</taxon>
        <taxon>Pseudomonadota</taxon>
        <taxon>Alphaproteobacteria</taxon>
        <taxon>Rhodobacterales</taxon>
        <taxon>Paracoccaceae</taxon>
        <taxon>Paracoccus</taxon>
    </lineage>
</organism>
<accession>A0A6L6J8J5</accession>
<dbReference type="Proteomes" id="UP000478183">
    <property type="component" value="Unassembled WGS sequence"/>
</dbReference>
<proteinExistence type="predicted"/>
<keyword evidence="2" id="KW-1185">Reference proteome</keyword>
<name>A0A6L6J8J5_9RHOB</name>